<organism evidence="5 6">
    <name type="scientific">Senna tora</name>
    <dbReference type="NCBI Taxonomy" id="362788"/>
    <lineage>
        <taxon>Eukaryota</taxon>
        <taxon>Viridiplantae</taxon>
        <taxon>Streptophyta</taxon>
        <taxon>Embryophyta</taxon>
        <taxon>Tracheophyta</taxon>
        <taxon>Spermatophyta</taxon>
        <taxon>Magnoliopsida</taxon>
        <taxon>eudicotyledons</taxon>
        <taxon>Gunneridae</taxon>
        <taxon>Pentapetalae</taxon>
        <taxon>rosids</taxon>
        <taxon>fabids</taxon>
        <taxon>Fabales</taxon>
        <taxon>Fabaceae</taxon>
        <taxon>Caesalpinioideae</taxon>
        <taxon>Cassia clade</taxon>
        <taxon>Senna</taxon>
    </lineage>
</organism>
<evidence type="ECO:0000313" key="5">
    <source>
        <dbReference type="EMBL" id="KAF7827299.1"/>
    </source>
</evidence>
<reference evidence="5" key="1">
    <citation type="submission" date="2020-09" db="EMBL/GenBank/DDBJ databases">
        <title>Genome-Enabled Discovery of Anthraquinone Biosynthesis in Senna tora.</title>
        <authorList>
            <person name="Kang S.-H."/>
            <person name="Pandey R.P."/>
            <person name="Lee C.-M."/>
            <person name="Sim J.-S."/>
            <person name="Jeong J.-T."/>
            <person name="Choi B.-S."/>
            <person name="Jung M."/>
            <person name="Ginzburg D."/>
            <person name="Zhao K."/>
            <person name="Won S.Y."/>
            <person name="Oh T.-J."/>
            <person name="Yu Y."/>
            <person name="Kim N.-H."/>
            <person name="Lee O.R."/>
            <person name="Lee T.-H."/>
            <person name="Bashyal P."/>
            <person name="Kim T.-S."/>
            <person name="Lee W.-H."/>
            <person name="Kawkins C."/>
            <person name="Kim C.-K."/>
            <person name="Kim J.S."/>
            <person name="Ahn B.O."/>
            <person name="Rhee S.Y."/>
            <person name="Sohng J.K."/>
        </authorList>
    </citation>
    <scope>NUCLEOTIDE SEQUENCE</scope>
    <source>
        <tissue evidence="5">Leaf</tissue>
    </source>
</reference>
<accession>A0A834WRL3</accession>
<dbReference type="Pfam" id="PF10551">
    <property type="entry name" value="MULE"/>
    <property type="match status" value="1"/>
</dbReference>
<keyword evidence="6" id="KW-1185">Reference proteome</keyword>
<dbReference type="EMBL" id="JAAIUW010000006">
    <property type="protein sequence ID" value="KAF7827299.1"/>
    <property type="molecule type" value="Genomic_DNA"/>
</dbReference>
<evidence type="ECO:0000313" key="6">
    <source>
        <dbReference type="Proteomes" id="UP000634136"/>
    </source>
</evidence>
<dbReference type="InterPro" id="IPR044824">
    <property type="entry name" value="MAIN-like"/>
</dbReference>
<dbReference type="Proteomes" id="UP000634136">
    <property type="component" value="Unassembled WGS sequence"/>
</dbReference>
<evidence type="ECO:0000259" key="3">
    <source>
        <dbReference type="Pfam" id="PF10551"/>
    </source>
</evidence>
<evidence type="ECO:0000259" key="2">
    <source>
        <dbReference type="Pfam" id="PF10536"/>
    </source>
</evidence>
<dbReference type="PANTHER" id="PTHR46033">
    <property type="entry name" value="PROTEIN MAIN-LIKE 2"/>
    <property type="match status" value="1"/>
</dbReference>
<dbReference type="Pfam" id="PF23286">
    <property type="entry name" value="LRR_13"/>
    <property type="match status" value="1"/>
</dbReference>
<dbReference type="InterPro" id="IPR019557">
    <property type="entry name" value="AminoTfrase-like_pln_mobile"/>
</dbReference>
<protein>
    <submittedName>
        <fullName evidence="5">Serine/threonine-protein phosphatase 7 long form-like protein</fullName>
    </submittedName>
</protein>
<sequence>MYVQISSLELDVNVRQQSLAVVPFHGRNEEVNLSSEMTNEPSSSQPPTNISDPFPMENLDDLTDQEPDCGGDRVKAMFEYTVSYKKAWKAKQNAIARVYGNWENSYKLLPRWLAAVSHFVPGTIVKHQYKEDDDQSAQVANFKRVFWAFKPCIDALPYLKPIVQIDGTFLYGKYRGTLLIATSQDGDTHVVPFAFAIVEGENKEAWLPNIMDREGRAADPGPEDPSLLYLQSRHCSQFIWAGHPDRIFRTRRCAHDRIAEPPVAIVPYLRHSGFYGVSWLRFFALQPSLISALVERWRPETHTFHTTQGECTITLEDVAIQLGIIPPPNKLAGQRLSLAWLAENFIDLAEDANDAQVQKFARAYILRLIGGWVGVRDKFNPPDGSLHYYRTVLDSMRRNEIIWRPYAANEIHNLIPGYCLAGREVWLAETNIGFDEDIVHVLEENTGTDKIEVIMLSLCEDKEVHWSGEAFKKMNNWVSLQPQIVECPRMHSAPNVDTLHSSLETLDLRECSSLEFFPEVLEPMENIRQVYLDKTAIEELPPFSIGNLIGAGTTVPEPLFKA</sequence>
<feature type="domain" description="Aminotransferase-like plant mobile" evidence="2">
    <location>
        <begin position="273"/>
        <end position="325"/>
    </location>
</feature>
<comment type="caution">
    <text evidence="5">The sequence shown here is derived from an EMBL/GenBank/DDBJ whole genome shotgun (WGS) entry which is preliminary data.</text>
</comment>
<dbReference type="AlphaFoldDB" id="A0A834WRL3"/>
<feature type="domain" description="MULE transposase" evidence="3">
    <location>
        <begin position="162"/>
        <end position="207"/>
    </location>
</feature>
<feature type="domain" description="Disease resistance protein RPS4B/Roq1-like leucine-rich repeats" evidence="4">
    <location>
        <begin position="501"/>
        <end position="551"/>
    </location>
</feature>
<dbReference type="InterPro" id="IPR018289">
    <property type="entry name" value="MULE_transposase_dom"/>
</dbReference>
<evidence type="ECO:0000256" key="1">
    <source>
        <dbReference type="ARBA" id="ARBA00022821"/>
    </source>
</evidence>
<dbReference type="PANTHER" id="PTHR46033:SF8">
    <property type="entry name" value="PROTEIN MAINTENANCE OF MERISTEMS-LIKE"/>
    <property type="match status" value="1"/>
</dbReference>
<dbReference type="OrthoDB" id="1421598at2759"/>
<proteinExistence type="predicted"/>
<name>A0A834WRL3_9FABA</name>
<gene>
    <name evidence="5" type="ORF">G2W53_018463</name>
</gene>
<dbReference type="GO" id="GO:0010073">
    <property type="term" value="P:meristem maintenance"/>
    <property type="evidence" value="ECO:0007669"/>
    <property type="project" value="InterPro"/>
</dbReference>
<keyword evidence="1" id="KW-0611">Plant defense</keyword>
<evidence type="ECO:0000259" key="4">
    <source>
        <dbReference type="Pfam" id="PF23286"/>
    </source>
</evidence>
<dbReference type="InterPro" id="IPR058546">
    <property type="entry name" value="RPS4B/Roq1-like_LRR"/>
</dbReference>
<dbReference type="Pfam" id="PF10536">
    <property type="entry name" value="PMD"/>
    <property type="match status" value="1"/>
</dbReference>